<keyword evidence="1" id="KW-0732">Signal</keyword>
<dbReference type="AlphaFoldDB" id="A0A562U0V3"/>
<dbReference type="RefSeq" id="WP_144913573.1">
    <property type="nucleotide sequence ID" value="NZ_VLLI01000008.1"/>
</dbReference>
<proteinExistence type="predicted"/>
<organism evidence="2 3">
    <name type="scientific">Mucilaginibacter frigoritolerans</name>
    <dbReference type="NCBI Taxonomy" id="652788"/>
    <lineage>
        <taxon>Bacteria</taxon>
        <taxon>Pseudomonadati</taxon>
        <taxon>Bacteroidota</taxon>
        <taxon>Sphingobacteriia</taxon>
        <taxon>Sphingobacteriales</taxon>
        <taxon>Sphingobacteriaceae</taxon>
        <taxon>Mucilaginibacter</taxon>
    </lineage>
</organism>
<gene>
    <name evidence="2" type="ORF">JN11_02888</name>
</gene>
<reference evidence="2 3" key="1">
    <citation type="submission" date="2019-07" db="EMBL/GenBank/DDBJ databases">
        <title>Genomic Encyclopedia of Archaeal and Bacterial Type Strains, Phase II (KMG-II): from individual species to whole genera.</title>
        <authorList>
            <person name="Goeker M."/>
        </authorList>
    </citation>
    <scope>NUCLEOTIDE SEQUENCE [LARGE SCALE GENOMIC DNA]</scope>
    <source>
        <strain evidence="2 3">ATCC BAA-1854</strain>
    </source>
</reference>
<dbReference type="Proteomes" id="UP000317010">
    <property type="component" value="Unassembled WGS sequence"/>
</dbReference>
<comment type="caution">
    <text evidence="2">The sequence shown here is derived from an EMBL/GenBank/DDBJ whole genome shotgun (WGS) entry which is preliminary data.</text>
</comment>
<evidence type="ECO:0000256" key="1">
    <source>
        <dbReference type="SAM" id="SignalP"/>
    </source>
</evidence>
<dbReference type="EMBL" id="VLLI01000008">
    <property type="protein sequence ID" value="TWI98700.1"/>
    <property type="molecule type" value="Genomic_DNA"/>
</dbReference>
<dbReference type="SUPFAM" id="SSF48452">
    <property type="entry name" value="TPR-like"/>
    <property type="match status" value="1"/>
</dbReference>
<dbReference type="Gene3D" id="1.25.40.10">
    <property type="entry name" value="Tetratricopeptide repeat domain"/>
    <property type="match status" value="1"/>
</dbReference>
<protein>
    <submittedName>
        <fullName evidence="2">Uncharacterized protein</fullName>
    </submittedName>
</protein>
<feature type="chain" id="PRO_5022183270" evidence="1">
    <location>
        <begin position="25"/>
        <end position="372"/>
    </location>
</feature>
<accession>A0A562U0V3</accession>
<dbReference type="OrthoDB" id="9808374at2"/>
<dbReference type="InterPro" id="IPR011990">
    <property type="entry name" value="TPR-like_helical_dom_sf"/>
</dbReference>
<evidence type="ECO:0000313" key="2">
    <source>
        <dbReference type="EMBL" id="TWI98700.1"/>
    </source>
</evidence>
<keyword evidence="3" id="KW-1185">Reference proteome</keyword>
<sequence length="372" mass="41284">MKKLLNICIVLVLLQLIFADYTNAQLTAAPSGGNKRAWVSEQIGLTDVTIHYNRPHVNKREGHIWGELIPVGYVNLGFGSAKASPWRAGANENTTIEFSTDITIEGQPLAAGKYGFFIAFDPNECTLIFSKNSSSWGSFYYNPAEDVLKVKVKPVATDKSVEWLKYEFADESSNSATVQLEWEKLVIPFKVTVDEVGNQLASFRKELRGEKGFSWESWDQAAAYCAQHKTNLEEALLWTDTATSVNFGGSQSFTAWSTRAAVLDSLGRATEAEAAMKKALPYGSLNEVYFYGRSLARNKKGKEAFEIFKMNYDKHPDQFLTNAGLARGYSAIGDYKKALIYAQKARAQAPDKPNQGTMDTFIAKLQAGKDIN</sequence>
<evidence type="ECO:0000313" key="3">
    <source>
        <dbReference type="Proteomes" id="UP000317010"/>
    </source>
</evidence>
<dbReference type="InterPro" id="IPR021314">
    <property type="entry name" value="DUF2911"/>
</dbReference>
<name>A0A562U0V3_9SPHI</name>
<dbReference type="Pfam" id="PF11138">
    <property type="entry name" value="DUF2911"/>
    <property type="match status" value="1"/>
</dbReference>
<feature type="signal peptide" evidence="1">
    <location>
        <begin position="1"/>
        <end position="24"/>
    </location>
</feature>